<feature type="transmembrane region" description="Helical" evidence="8">
    <location>
        <begin position="376"/>
        <end position="395"/>
    </location>
</feature>
<evidence type="ECO:0000256" key="7">
    <source>
        <dbReference type="RuleBase" id="RU000320"/>
    </source>
</evidence>
<feature type="transmembrane region" description="Helical" evidence="8">
    <location>
        <begin position="307"/>
        <end position="327"/>
    </location>
</feature>
<keyword evidence="11" id="KW-1185">Reference proteome</keyword>
<comment type="similarity">
    <text evidence="2">Belongs to the CPA3 antiporters (TC 2.A.63) subunit D family.</text>
</comment>
<dbReference type="Proteomes" id="UP001367513">
    <property type="component" value="Unassembled WGS sequence"/>
</dbReference>
<feature type="transmembrane region" description="Helical" evidence="8">
    <location>
        <begin position="86"/>
        <end position="113"/>
    </location>
</feature>
<dbReference type="PANTHER" id="PTHR42703">
    <property type="entry name" value="NADH DEHYDROGENASE"/>
    <property type="match status" value="1"/>
</dbReference>
<keyword evidence="4 7" id="KW-0812">Transmembrane</keyword>
<evidence type="ECO:0000256" key="8">
    <source>
        <dbReference type="SAM" id="Phobius"/>
    </source>
</evidence>
<comment type="subcellular location">
    <subcellularLocation>
        <location evidence="1">Cell membrane</location>
        <topology evidence="1">Multi-pass membrane protein</topology>
    </subcellularLocation>
    <subcellularLocation>
        <location evidence="7">Membrane</location>
        <topology evidence="7">Multi-pass membrane protein</topology>
    </subcellularLocation>
</comment>
<feature type="domain" description="NADH:quinone oxidoreductase/Mrp antiporter transmembrane" evidence="9">
    <location>
        <begin position="139"/>
        <end position="426"/>
    </location>
</feature>
<dbReference type="InterPro" id="IPR003918">
    <property type="entry name" value="NADH_UbQ_OxRdtase"/>
</dbReference>
<feature type="transmembrane region" description="Helical" evidence="8">
    <location>
        <begin position="401"/>
        <end position="428"/>
    </location>
</feature>
<gene>
    <name evidence="10" type="ORF">WG925_25315</name>
</gene>
<feature type="transmembrane region" description="Helical" evidence="8">
    <location>
        <begin position="142"/>
        <end position="161"/>
    </location>
</feature>
<evidence type="ECO:0000256" key="5">
    <source>
        <dbReference type="ARBA" id="ARBA00022989"/>
    </source>
</evidence>
<evidence type="ECO:0000259" key="9">
    <source>
        <dbReference type="Pfam" id="PF00361"/>
    </source>
</evidence>
<name>A0ABU9AMV5_PSEA5</name>
<evidence type="ECO:0000256" key="3">
    <source>
        <dbReference type="ARBA" id="ARBA00022475"/>
    </source>
</evidence>
<comment type="caution">
    <text evidence="10">The sequence shown here is derived from an EMBL/GenBank/DDBJ whole genome shotgun (WGS) entry which is preliminary data.</text>
</comment>
<feature type="transmembrane region" description="Helical" evidence="8">
    <location>
        <begin position="173"/>
        <end position="193"/>
    </location>
</feature>
<evidence type="ECO:0000256" key="2">
    <source>
        <dbReference type="ARBA" id="ARBA00005346"/>
    </source>
</evidence>
<keyword evidence="5 8" id="KW-1133">Transmembrane helix</keyword>
<evidence type="ECO:0000256" key="4">
    <source>
        <dbReference type="ARBA" id="ARBA00022692"/>
    </source>
</evidence>
<proteinExistence type="inferred from homology"/>
<dbReference type="InterPro" id="IPR001750">
    <property type="entry name" value="ND/Mrp_TM"/>
</dbReference>
<dbReference type="RefSeq" id="WP_346106225.1">
    <property type="nucleotide sequence ID" value="NZ_BAAAOD010000056.1"/>
</dbReference>
<reference evidence="10 11" key="1">
    <citation type="submission" date="2024-03" db="EMBL/GenBank/DDBJ databases">
        <title>Draft genome sequence of Pseudonocardia carboxydivorans JCM 14827.</title>
        <authorList>
            <person name="Duangmal K."/>
        </authorList>
    </citation>
    <scope>NUCLEOTIDE SEQUENCE [LARGE SCALE GENOMIC DNA]</scope>
    <source>
        <strain evidence="10 11">JCM 14827</strain>
    </source>
</reference>
<keyword evidence="3" id="KW-1003">Cell membrane</keyword>
<feature type="transmembrane region" description="Helical" evidence="8">
    <location>
        <begin position="45"/>
        <end position="66"/>
    </location>
</feature>
<dbReference type="EMBL" id="JBBPIX010000020">
    <property type="protein sequence ID" value="MEK6467069.1"/>
    <property type="molecule type" value="Genomic_DNA"/>
</dbReference>
<dbReference type="InterPro" id="IPR050586">
    <property type="entry name" value="CPA3_Na-H_Antiporter_D"/>
</dbReference>
<feature type="transmembrane region" description="Helical" evidence="8">
    <location>
        <begin position="278"/>
        <end position="300"/>
    </location>
</feature>
<dbReference type="Pfam" id="PF00361">
    <property type="entry name" value="Proton_antipo_M"/>
    <property type="match status" value="1"/>
</dbReference>
<feature type="transmembrane region" description="Helical" evidence="8">
    <location>
        <begin position="244"/>
        <end position="266"/>
    </location>
</feature>
<keyword evidence="6 8" id="KW-0472">Membrane</keyword>
<accession>A0ABU9AMV5</accession>
<evidence type="ECO:0000313" key="10">
    <source>
        <dbReference type="EMBL" id="MEK6467069.1"/>
    </source>
</evidence>
<dbReference type="PANTHER" id="PTHR42703:SF1">
    <property type="entry name" value="NA(+)_H(+) ANTIPORTER SUBUNIT D1"/>
    <property type="match status" value="1"/>
</dbReference>
<feature type="transmembrane region" description="Helical" evidence="8">
    <location>
        <begin position="213"/>
        <end position="232"/>
    </location>
</feature>
<feature type="transmembrane region" description="Helical" evidence="8">
    <location>
        <begin position="6"/>
        <end position="25"/>
    </location>
</feature>
<evidence type="ECO:0000256" key="6">
    <source>
        <dbReference type="ARBA" id="ARBA00023136"/>
    </source>
</evidence>
<evidence type="ECO:0000256" key="1">
    <source>
        <dbReference type="ARBA" id="ARBA00004651"/>
    </source>
</evidence>
<evidence type="ECO:0000313" key="11">
    <source>
        <dbReference type="Proteomes" id="UP001367513"/>
    </source>
</evidence>
<organism evidence="10 11">
    <name type="scientific">Pseudonocardia alni subsp. carboxydivorans</name>
    <dbReference type="NCBI Taxonomy" id="415010"/>
    <lineage>
        <taxon>Bacteria</taxon>
        <taxon>Bacillati</taxon>
        <taxon>Actinomycetota</taxon>
        <taxon>Actinomycetes</taxon>
        <taxon>Pseudonocardiales</taxon>
        <taxon>Pseudonocardiaceae</taxon>
        <taxon>Pseudonocardia</taxon>
    </lineage>
</organism>
<dbReference type="PRINTS" id="PR01437">
    <property type="entry name" value="NUOXDRDTASE4"/>
</dbReference>
<sequence length="509" mass="51083">MTGLEALVVAPILVPLAAAGLLVLLTARPPGGGGPFLLPMTARRIVAFTALAASTAVSAVLLAATADGAVIVQRLGNWPAGIAVPLAADAFGTIMLTVTGVLGIACLAFAAVTGSDTDRAFLPQSLLLLAGVHGAYLTADLFSLFVFVEVMLVPSYVLIATGRGPERIAASRLYLTVNLLASTVFLAGLGLVYGVAGTVQLGDLAGRAVTDPALAAATAVILLALSVKAALVPLHNWLPRAYTAAPAAVTVLFSGLLTKVGVYALFRIYATVYDGDPRFLPVVLVAALLTMVVGVLGAVGAGGMRQILTFHMVSQIGYIVLGMAIWTPAGLAAAIYFLVQYVLVKAALLMVAGAVEQYVGTDTLSRLGGLAARNPATAVAFAVSALSLAGIPPLSGFVAKLALVLGAVDAGMVTAALVAVGVSVFTLLSMLKIWNGAFWGGDAPEPDPGGGAGTVVALRVPVRAVAPALALGALSLLLGLWAEPLLALSSVAGQGLADTAAYVGAVGAP</sequence>
<protein>
    <submittedName>
        <fullName evidence="10">Monovalent cation/H+ antiporter subunit D family protein</fullName>
    </submittedName>
</protein>